<sequence length="155" mass="16862">MMRRLVHPWITVRAQIALGAVFVVAALPKIADPPGFAKAIWNYQLFPAWAVNPSALVLPWLELLCGVALCLGLWTRAAAAWLGVLLLAFLAALSINLARHHPVDCGCFSTQAAARSVEERVADMRWAILRDAGLLLLAAQVLAAGARRYQGSRNR</sequence>
<dbReference type="RefSeq" id="WP_316413100.1">
    <property type="nucleotide sequence ID" value="NZ_AP027080.1"/>
</dbReference>
<dbReference type="KEGG" id="msil:METEAL_35980"/>
<organism evidence="7 8">
    <name type="scientific">Mesoterricola silvestris</name>
    <dbReference type="NCBI Taxonomy" id="2927979"/>
    <lineage>
        <taxon>Bacteria</taxon>
        <taxon>Pseudomonadati</taxon>
        <taxon>Acidobacteriota</taxon>
        <taxon>Holophagae</taxon>
        <taxon>Holophagales</taxon>
        <taxon>Holophagaceae</taxon>
        <taxon>Mesoterricola</taxon>
    </lineage>
</organism>
<dbReference type="Pfam" id="PF07291">
    <property type="entry name" value="MauE"/>
    <property type="match status" value="1"/>
</dbReference>
<proteinExistence type="predicted"/>
<evidence type="ECO:0000256" key="4">
    <source>
        <dbReference type="ARBA" id="ARBA00023136"/>
    </source>
</evidence>
<keyword evidence="4 5" id="KW-0472">Membrane</keyword>
<feature type="transmembrane region" description="Helical" evidence="5">
    <location>
        <begin position="79"/>
        <end position="98"/>
    </location>
</feature>
<dbReference type="EMBL" id="AP027080">
    <property type="protein sequence ID" value="BDU74424.1"/>
    <property type="molecule type" value="Genomic_DNA"/>
</dbReference>
<evidence type="ECO:0000313" key="8">
    <source>
        <dbReference type="Proteomes" id="UP001238179"/>
    </source>
</evidence>
<feature type="domain" description="Methylamine utilisation protein MauE" evidence="6">
    <location>
        <begin position="9"/>
        <end position="142"/>
    </location>
</feature>
<keyword evidence="2 5" id="KW-0812">Transmembrane</keyword>
<gene>
    <name evidence="7" type="ORF">METEAL_35980</name>
</gene>
<dbReference type="GO" id="GO:0016020">
    <property type="term" value="C:membrane"/>
    <property type="evidence" value="ECO:0007669"/>
    <property type="project" value="UniProtKB-SubCell"/>
</dbReference>
<keyword evidence="3 5" id="KW-1133">Transmembrane helix</keyword>
<evidence type="ECO:0000256" key="3">
    <source>
        <dbReference type="ARBA" id="ARBA00022989"/>
    </source>
</evidence>
<dbReference type="Proteomes" id="UP001238179">
    <property type="component" value="Chromosome"/>
</dbReference>
<evidence type="ECO:0000256" key="5">
    <source>
        <dbReference type="SAM" id="Phobius"/>
    </source>
</evidence>
<feature type="transmembrane region" description="Helical" evidence="5">
    <location>
        <begin position="55"/>
        <end position="74"/>
    </location>
</feature>
<dbReference type="InterPro" id="IPR009908">
    <property type="entry name" value="Methylamine_util_MauE"/>
</dbReference>
<name>A0AA48GN67_9BACT</name>
<keyword evidence="8" id="KW-1185">Reference proteome</keyword>
<protein>
    <recommendedName>
        <fullName evidence="6">Methylamine utilisation protein MauE domain-containing protein</fullName>
    </recommendedName>
</protein>
<evidence type="ECO:0000313" key="7">
    <source>
        <dbReference type="EMBL" id="BDU74424.1"/>
    </source>
</evidence>
<reference evidence="8" key="1">
    <citation type="journal article" date="2023" name="Int. J. Syst. Evol. Microbiol.">
        <title>Mesoterricola silvestris gen. nov., sp. nov., Mesoterricola sediminis sp. nov., Geothrix oryzae sp. nov., Geothrix edaphica sp. nov., Geothrix rubra sp. nov., and Geothrix limicola sp. nov., six novel members of Acidobacteriota isolated from soils.</title>
        <authorList>
            <person name="Itoh H."/>
            <person name="Sugisawa Y."/>
            <person name="Mise K."/>
            <person name="Xu Z."/>
            <person name="Kuniyasu M."/>
            <person name="Ushijima N."/>
            <person name="Kawano K."/>
            <person name="Kobayashi E."/>
            <person name="Shiratori Y."/>
            <person name="Masuda Y."/>
            <person name="Senoo K."/>
        </authorList>
    </citation>
    <scope>NUCLEOTIDE SEQUENCE [LARGE SCALE GENOMIC DNA]</scope>
    <source>
        <strain evidence="8">W79</strain>
    </source>
</reference>
<feature type="transmembrane region" description="Helical" evidence="5">
    <location>
        <begin position="127"/>
        <end position="146"/>
    </location>
</feature>
<evidence type="ECO:0000259" key="6">
    <source>
        <dbReference type="Pfam" id="PF07291"/>
    </source>
</evidence>
<comment type="subcellular location">
    <subcellularLocation>
        <location evidence="1">Membrane</location>
        <topology evidence="1">Multi-pass membrane protein</topology>
    </subcellularLocation>
</comment>
<evidence type="ECO:0000256" key="2">
    <source>
        <dbReference type="ARBA" id="ARBA00022692"/>
    </source>
</evidence>
<accession>A0AA48GN67</accession>
<dbReference type="AlphaFoldDB" id="A0AA48GN67"/>
<evidence type="ECO:0000256" key="1">
    <source>
        <dbReference type="ARBA" id="ARBA00004141"/>
    </source>
</evidence>
<dbReference type="GO" id="GO:0030416">
    <property type="term" value="P:methylamine metabolic process"/>
    <property type="evidence" value="ECO:0007669"/>
    <property type="project" value="InterPro"/>
</dbReference>